<protein>
    <submittedName>
        <fullName evidence="3">Uncharacterized protein</fullName>
    </submittedName>
</protein>
<evidence type="ECO:0000256" key="1">
    <source>
        <dbReference type="SAM" id="MobiDB-lite"/>
    </source>
</evidence>
<reference evidence="3 4" key="1">
    <citation type="submission" date="2018-04" db="EMBL/GenBank/DDBJ databases">
        <title>WGS assembly of Panicum hallii var. hallii HAL2.</title>
        <authorList>
            <person name="Lovell J."/>
            <person name="Jenkins J."/>
            <person name="Lowry D."/>
            <person name="Mamidi S."/>
            <person name="Sreedasyam A."/>
            <person name="Weng X."/>
            <person name="Barry K."/>
            <person name="Bonette J."/>
            <person name="Campitelli B."/>
            <person name="Daum C."/>
            <person name="Gordon S."/>
            <person name="Gould B."/>
            <person name="Lipzen A."/>
            <person name="MacQueen A."/>
            <person name="Palacio-Mejia J."/>
            <person name="Plott C."/>
            <person name="Shakirov E."/>
            <person name="Shu S."/>
            <person name="Yoshinaga Y."/>
            <person name="Zane M."/>
            <person name="Rokhsar D."/>
            <person name="Grimwood J."/>
            <person name="Schmutz J."/>
            <person name="Juenger T."/>
        </authorList>
    </citation>
    <scope>NUCLEOTIDE SEQUENCE [LARGE SCALE GENOMIC DNA]</scope>
    <source>
        <strain evidence="4">cv. HAL2</strain>
    </source>
</reference>
<feature type="compositionally biased region" description="Low complexity" evidence="1">
    <location>
        <begin position="1"/>
        <end position="17"/>
    </location>
</feature>
<organism evidence="3 4">
    <name type="scientific">Panicum hallii var. hallii</name>
    <dbReference type="NCBI Taxonomy" id="1504633"/>
    <lineage>
        <taxon>Eukaryota</taxon>
        <taxon>Viridiplantae</taxon>
        <taxon>Streptophyta</taxon>
        <taxon>Embryophyta</taxon>
        <taxon>Tracheophyta</taxon>
        <taxon>Spermatophyta</taxon>
        <taxon>Magnoliopsida</taxon>
        <taxon>Liliopsida</taxon>
        <taxon>Poales</taxon>
        <taxon>Poaceae</taxon>
        <taxon>PACMAD clade</taxon>
        <taxon>Panicoideae</taxon>
        <taxon>Panicodae</taxon>
        <taxon>Paniceae</taxon>
        <taxon>Panicinae</taxon>
        <taxon>Panicum</taxon>
        <taxon>Panicum sect. Panicum</taxon>
    </lineage>
</organism>
<dbReference type="AlphaFoldDB" id="A0A2T7CE57"/>
<dbReference type="EMBL" id="CM009757">
    <property type="protein sequence ID" value="PUZ41605.1"/>
    <property type="molecule type" value="Genomic_DNA"/>
</dbReference>
<dbReference type="Proteomes" id="UP000244336">
    <property type="component" value="Chromosome 9"/>
</dbReference>
<evidence type="ECO:0000256" key="2">
    <source>
        <dbReference type="SAM" id="Phobius"/>
    </source>
</evidence>
<name>A0A2T7CE57_9POAL</name>
<keyword evidence="4" id="KW-1185">Reference proteome</keyword>
<evidence type="ECO:0000313" key="4">
    <source>
        <dbReference type="Proteomes" id="UP000244336"/>
    </source>
</evidence>
<evidence type="ECO:0000313" key="3">
    <source>
        <dbReference type="EMBL" id="PUZ41605.1"/>
    </source>
</evidence>
<proteinExistence type="predicted"/>
<sequence>MAAAAAGPGPASAPAKGQSPKQRSTPRGPPPKWKLPEKKENNFPPPASVVSSRTPGGRGRARAWAQAARESAMGVPVTTGLAPIATARGQLPVVAALCLLLMRLLWMEGKHHRR</sequence>
<feature type="region of interest" description="Disordered" evidence="1">
    <location>
        <begin position="1"/>
        <end position="60"/>
    </location>
</feature>
<keyword evidence="2" id="KW-0472">Membrane</keyword>
<accession>A0A2T7CE57</accession>
<keyword evidence="2" id="KW-1133">Transmembrane helix</keyword>
<keyword evidence="2" id="KW-0812">Transmembrane</keyword>
<gene>
    <name evidence="3" type="ORF">GQ55_9G517800</name>
</gene>
<feature type="transmembrane region" description="Helical" evidence="2">
    <location>
        <begin position="89"/>
        <end position="106"/>
    </location>
</feature>
<dbReference type="Gramene" id="PUZ41605">
    <property type="protein sequence ID" value="PUZ41605"/>
    <property type="gene ID" value="GQ55_9G517800"/>
</dbReference>